<feature type="domain" description="Protein-glutamine gamma-glutamyltransferase-like C-terminal" evidence="3">
    <location>
        <begin position="234"/>
        <end position="304"/>
    </location>
</feature>
<evidence type="ECO:0000259" key="3">
    <source>
        <dbReference type="Pfam" id="PF13559"/>
    </source>
</evidence>
<evidence type="ECO:0000313" key="4">
    <source>
        <dbReference type="EMBL" id="QXQ13985.1"/>
    </source>
</evidence>
<dbReference type="RefSeq" id="WP_169797519.1">
    <property type="nucleotide sequence ID" value="NZ_CBCRUZ010000006.1"/>
</dbReference>
<keyword evidence="2" id="KW-1133">Transmembrane helix</keyword>
<sequence length="314" mass="31822">MPSTGTGSPAARGSVLPPRPLPTAIALLALTIVALHGSVPGVAPPADDPQRSSGSSVLPLVLGAAGALVLLSVWVVRRRSPAVRLPVIERARERTAGADPRAVRVALLVIAAMVAVSVGAALLPRSARPADTDQPSSSAADRSGAESAGRPAVPPAPPDSAPTALWVLAGALLLVLLALSAVGRAPAVEPPDPVAGEDDSGSDEGSAALVAAAERGLAEIGDRGRAPRAAIIACYAALERGLAESPELAPRAADTPAEVLARVVRAGAVPAAPVGELVELFTEARFSPHRMDEAQRDRAVVRLRQVLAELRGRS</sequence>
<accession>A0ABX8SBM4</accession>
<evidence type="ECO:0000256" key="2">
    <source>
        <dbReference type="SAM" id="Phobius"/>
    </source>
</evidence>
<gene>
    <name evidence="4" type="ORF">KV203_00475</name>
</gene>
<evidence type="ECO:0000313" key="5">
    <source>
        <dbReference type="Proteomes" id="UP000887023"/>
    </source>
</evidence>
<name>A0ABX8SBM4_9ACTN</name>
<evidence type="ECO:0000256" key="1">
    <source>
        <dbReference type="SAM" id="MobiDB-lite"/>
    </source>
</evidence>
<dbReference type="Proteomes" id="UP000887023">
    <property type="component" value="Chromosome"/>
</dbReference>
<dbReference type="Pfam" id="PF13559">
    <property type="entry name" value="DUF4129"/>
    <property type="match status" value="1"/>
</dbReference>
<keyword evidence="2" id="KW-0472">Membrane</keyword>
<feature type="transmembrane region" description="Helical" evidence="2">
    <location>
        <begin position="163"/>
        <end position="182"/>
    </location>
</feature>
<feature type="transmembrane region" description="Helical" evidence="2">
    <location>
        <begin position="57"/>
        <end position="76"/>
    </location>
</feature>
<proteinExistence type="predicted"/>
<dbReference type="EMBL" id="CP079105">
    <property type="protein sequence ID" value="QXQ13985.1"/>
    <property type="molecule type" value="Genomic_DNA"/>
</dbReference>
<dbReference type="InterPro" id="IPR025403">
    <property type="entry name" value="TgpA-like_C"/>
</dbReference>
<feature type="region of interest" description="Disordered" evidence="1">
    <location>
        <begin position="126"/>
        <end position="159"/>
    </location>
</feature>
<feature type="transmembrane region" description="Helical" evidence="2">
    <location>
        <begin position="102"/>
        <end position="123"/>
    </location>
</feature>
<feature type="transmembrane region" description="Helical" evidence="2">
    <location>
        <begin position="21"/>
        <end position="37"/>
    </location>
</feature>
<keyword evidence="2" id="KW-0812">Transmembrane</keyword>
<organism evidence="4 5">
    <name type="scientific">Skermania pinensis</name>
    <dbReference type="NCBI Taxonomy" id="39122"/>
    <lineage>
        <taxon>Bacteria</taxon>
        <taxon>Bacillati</taxon>
        <taxon>Actinomycetota</taxon>
        <taxon>Actinomycetes</taxon>
        <taxon>Mycobacteriales</taxon>
        <taxon>Gordoniaceae</taxon>
        <taxon>Skermania</taxon>
    </lineage>
</organism>
<keyword evidence="5" id="KW-1185">Reference proteome</keyword>
<protein>
    <submittedName>
        <fullName evidence="4">DUF4129 domain-containing protein</fullName>
    </submittedName>
</protein>
<reference evidence="4" key="1">
    <citation type="submission" date="2021-07" db="EMBL/GenBank/DDBJ databases">
        <title>Candidatus Kaistella beijingensis sp. nov. isolated from a municipal wastewater treatment plant is involved in sludge foaming.</title>
        <authorList>
            <person name="Song Y."/>
            <person name="Liu S.-J."/>
        </authorList>
    </citation>
    <scope>NUCLEOTIDE SEQUENCE</scope>
    <source>
        <strain evidence="4">DSM 43998</strain>
    </source>
</reference>